<evidence type="ECO:0000313" key="1">
    <source>
        <dbReference type="EMBL" id="SVC90790.1"/>
    </source>
</evidence>
<reference evidence="1" key="1">
    <citation type="submission" date="2018-05" db="EMBL/GenBank/DDBJ databases">
        <authorList>
            <person name="Lanie J.A."/>
            <person name="Ng W.-L."/>
            <person name="Kazmierczak K.M."/>
            <person name="Andrzejewski T.M."/>
            <person name="Davidsen T.M."/>
            <person name="Wayne K.J."/>
            <person name="Tettelin H."/>
            <person name="Glass J.I."/>
            <person name="Rusch D."/>
            <person name="Podicherti R."/>
            <person name="Tsui H.-C.T."/>
            <person name="Winkler M.E."/>
        </authorList>
    </citation>
    <scope>NUCLEOTIDE SEQUENCE</scope>
</reference>
<name>A0A382R0T3_9ZZZZ</name>
<dbReference type="AlphaFoldDB" id="A0A382R0T3"/>
<accession>A0A382R0T3</accession>
<dbReference type="Gene3D" id="3.30.1490.190">
    <property type="match status" value="1"/>
</dbReference>
<sequence>GQLVGAIDSLVGRMGFAIAAETIELSGVCAACQS</sequence>
<organism evidence="1">
    <name type="scientific">marine metagenome</name>
    <dbReference type="NCBI Taxonomy" id="408172"/>
    <lineage>
        <taxon>unclassified sequences</taxon>
        <taxon>metagenomes</taxon>
        <taxon>ecological metagenomes</taxon>
    </lineage>
</organism>
<gene>
    <name evidence="1" type="ORF">METZ01_LOCUS343644</name>
</gene>
<proteinExistence type="predicted"/>
<protein>
    <submittedName>
        <fullName evidence="1">Uncharacterized protein</fullName>
    </submittedName>
</protein>
<dbReference type="EMBL" id="UINC01117980">
    <property type="protein sequence ID" value="SVC90790.1"/>
    <property type="molecule type" value="Genomic_DNA"/>
</dbReference>
<dbReference type="InterPro" id="IPR043135">
    <property type="entry name" value="Fur_C"/>
</dbReference>
<feature type="non-terminal residue" evidence="1">
    <location>
        <position position="1"/>
    </location>
</feature>